<dbReference type="PIRSF" id="PIRSF015601">
    <property type="entry name" value="MTase_slr0722"/>
    <property type="match status" value="1"/>
</dbReference>
<evidence type="ECO:0000256" key="12">
    <source>
        <dbReference type="PIRNR" id="PIRNR015601"/>
    </source>
</evidence>
<accession>A0ABY4AS33</accession>
<comment type="subcellular location">
    <subcellularLocation>
        <location evidence="1 12">Cytoplasm</location>
    </subcellularLocation>
</comment>
<comment type="catalytic activity">
    <reaction evidence="11 12">
        <text>uridine(1498) in 16S rRNA + S-adenosyl-L-methionine = N(3)-methyluridine(1498) in 16S rRNA + S-adenosyl-L-homocysteine + H(+)</text>
        <dbReference type="Rhea" id="RHEA:42920"/>
        <dbReference type="Rhea" id="RHEA-COMP:10283"/>
        <dbReference type="Rhea" id="RHEA-COMP:10284"/>
        <dbReference type="ChEBI" id="CHEBI:15378"/>
        <dbReference type="ChEBI" id="CHEBI:57856"/>
        <dbReference type="ChEBI" id="CHEBI:59789"/>
        <dbReference type="ChEBI" id="CHEBI:65315"/>
        <dbReference type="ChEBI" id="CHEBI:74502"/>
        <dbReference type="EC" id="2.1.1.193"/>
    </reaction>
</comment>
<dbReference type="EC" id="2.1.1.193" evidence="3 12"/>
<feature type="domain" description="Ribosomal RNA small subunit methyltransferase E PUA-like" evidence="14">
    <location>
        <begin position="23"/>
        <end position="66"/>
    </location>
</feature>
<dbReference type="Gene3D" id="3.40.1280.10">
    <property type="match status" value="1"/>
</dbReference>
<evidence type="ECO:0000313" key="15">
    <source>
        <dbReference type="EMBL" id="UOE25619.1"/>
    </source>
</evidence>
<dbReference type="SUPFAM" id="SSF88697">
    <property type="entry name" value="PUA domain-like"/>
    <property type="match status" value="1"/>
</dbReference>
<keyword evidence="6 12" id="KW-0698">rRNA processing</keyword>
<gene>
    <name evidence="15" type="ORF">MTP13_14990</name>
</gene>
<organism evidence="15 16">
    <name type="scientific">Agromyces soli</name>
    <dbReference type="NCBI Taxonomy" id="659012"/>
    <lineage>
        <taxon>Bacteria</taxon>
        <taxon>Bacillati</taxon>
        <taxon>Actinomycetota</taxon>
        <taxon>Actinomycetes</taxon>
        <taxon>Micrococcales</taxon>
        <taxon>Microbacteriaceae</taxon>
        <taxon>Agromyces</taxon>
    </lineage>
</organism>
<evidence type="ECO:0000256" key="6">
    <source>
        <dbReference type="ARBA" id="ARBA00022552"/>
    </source>
</evidence>
<evidence type="ECO:0000256" key="4">
    <source>
        <dbReference type="ARBA" id="ARBA00013673"/>
    </source>
</evidence>
<evidence type="ECO:0000259" key="13">
    <source>
        <dbReference type="Pfam" id="PF04452"/>
    </source>
</evidence>
<protein>
    <recommendedName>
        <fullName evidence="4 12">Ribosomal RNA small subunit methyltransferase E</fullName>
        <ecNumber evidence="3 12">2.1.1.193</ecNumber>
    </recommendedName>
</protein>
<name>A0ABY4AS33_9MICO</name>
<dbReference type="CDD" id="cd18084">
    <property type="entry name" value="RsmE-like"/>
    <property type="match status" value="1"/>
</dbReference>
<dbReference type="InterPro" id="IPR029026">
    <property type="entry name" value="tRNA_m1G_MTases_N"/>
</dbReference>
<keyword evidence="9 12" id="KW-0949">S-adenosyl-L-methionine</keyword>
<dbReference type="EMBL" id="CP094533">
    <property type="protein sequence ID" value="UOE25619.1"/>
    <property type="molecule type" value="Genomic_DNA"/>
</dbReference>
<dbReference type="InterPro" id="IPR006700">
    <property type="entry name" value="RsmE"/>
</dbReference>
<keyword evidence="8 12" id="KW-0808">Transferase</keyword>
<evidence type="ECO:0000256" key="9">
    <source>
        <dbReference type="ARBA" id="ARBA00022691"/>
    </source>
</evidence>
<dbReference type="Proteomes" id="UP000831304">
    <property type="component" value="Chromosome"/>
</dbReference>
<dbReference type="PANTHER" id="PTHR30027">
    <property type="entry name" value="RIBOSOMAL RNA SMALL SUBUNIT METHYLTRANSFERASE E"/>
    <property type="match status" value="1"/>
</dbReference>
<evidence type="ECO:0000313" key="16">
    <source>
        <dbReference type="Proteomes" id="UP000831304"/>
    </source>
</evidence>
<dbReference type="Pfam" id="PF20260">
    <property type="entry name" value="PUA_4"/>
    <property type="match status" value="1"/>
</dbReference>
<dbReference type="SUPFAM" id="SSF75217">
    <property type="entry name" value="alpha/beta knot"/>
    <property type="match status" value="1"/>
</dbReference>
<dbReference type="RefSeq" id="WP_243568489.1">
    <property type="nucleotide sequence ID" value="NZ_BAAARD010000007.1"/>
</dbReference>
<dbReference type="GO" id="GO:0032259">
    <property type="term" value="P:methylation"/>
    <property type="evidence" value="ECO:0007669"/>
    <property type="project" value="UniProtKB-KW"/>
</dbReference>
<evidence type="ECO:0000256" key="10">
    <source>
        <dbReference type="ARBA" id="ARBA00025699"/>
    </source>
</evidence>
<dbReference type="PANTHER" id="PTHR30027:SF3">
    <property type="entry name" value="16S RRNA (URACIL(1498)-N(3))-METHYLTRANSFERASE"/>
    <property type="match status" value="1"/>
</dbReference>
<feature type="domain" description="Ribosomal RNA small subunit methyltransferase E methyltransferase" evidence="13">
    <location>
        <begin position="81"/>
        <end position="237"/>
    </location>
</feature>
<evidence type="ECO:0000256" key="2">
    <source>
        <dbReference type="ARBA" id="ARBA00005528"/>
    </source>
</evidence>
<reference evidence="15 16" key="1">
    <citation type="submission" date="2022-03" db="EMBL/GenBank/DDBJ databases">
        <title>Agromyces sp. isolated from the gut of P. brevitarsis seulensis larvae.</title>
        <authorList>
            <person name="Won M."/>
            <person name="Kwon S.-W."/>
        </authorList>
    </citation>
    <scope>NUCLEOTIDE SEQUENCE [LARGE SCALE GENOMIC DNA]</scope>
    <source>
        <strain evidence="15 16">KACC 16215</strain>
    </source>
</reference>
<comment type="function">
    <text evidence="10 12">Specifically methylates the N3 position of the uracil ring of uridine 1498 (m3U1498) in 16S rRNA. Acts on the fully assembled 30S ribosomal subunit.</text>
</comment>
<dbReference type="InterPro" id="IPR029028">
    <property type="entry name" value="Alpha/beta_knot_MTases"/>
</dbReference>
<sequence>MASLYLDEGAELAAVAAGDIVRLGGQEARHAVQVARVRLGERIAIGDGRGTVVSGPVLESGQGELVIEVDEVRREQPAAPALVLVQALAKGDRDELAVQAATELGVDRIVPWAAARSVSRWEGAKAEKGRQRWATIAREASKQSIRAWVPEVTAATPTARLPELLAGARLLVLEPTAEHGLAQLELDERPLALLVGPEGGVAPEELARLAAAGAEPVRLGPTVLRTSTAGPAAIALLSARLGRW</sequence>
<dbReference type="InterPro" id="IPR046887">
    <property type="entry name" value="RsmE_PUA-like"/>
</dbReference>
<evidence type="ECO:0000256" key="8">
    <source>
        <dbReference type="ARBA" id="ARBA00022679"/>
    </source>
</evidence>
<dbReference type="NCBIfam" id="TIGR00046">
    <property type="entry name" value="RsmE family RNA methyltransferase"/>
    <property type="match status" value="1"/>
</dbReference>
<evidence type="ECO:0000259" key="14">
    <source>
        <dbReference type="Pfam" id="PF20260"/>
    </source>
</evidence>
<dbReference type="Gene3D" id="2.40.240.20">
    <property type="entry name" value="Hypothetical PUA domain-like, domain 1"/>
    <property type="match status" value="1"/>
</dbReference>
<evidence type="ECO:0000256" key="7">
    <source>
        <dbReference type="ARBA" id="ARBA00022603"/>
    </source>
</evidence>
<dbReference type="InterPro" id="IPR015947">
    <property type="entry name" value="PUA-like_sf"/>
</dbReference>
<evidence type="ECO:0000256" key="5">
    <source>
        <dbReference type="ARBA" id="ARBA00022490"/>
    </source>
</evidence>
<keyword evidence="5 12" id="KW-0963">Cytoplasm</keyword>
<dbReference type="NCBIfam" id="NF008693">
    <property type="entry name" value="PRK11713.2-3"/>
    <property type="match status" value="1"/>
</dbReference>
<dbReference type="InterPro" id="IPR046886">
    <property type="entry name" value="RsmE_MTase_dom"/>
</dbReference>
<dbReference type="Pfam" id="PF04452">
    <property type="entry name" value="Methyltrans_RNA"/>
    <property type="match status" value="1"/>
</dbReference>
<evidence type="ECO:0000256" key="1">
    <source>
        <dbReference type="ARBA" id="ARBA00004496"/>
    </source>
</evidence>
<evidence type="ECO:0000256" key="11">
    <source>
        <dbReference type="ARBA" id="ARBA00047944"/>
    </source>
</evidence>
<keyword evidence="16" id="KW-1185">Reference proteome</keyword>
<keyword evidence="7 12" id="KW-0489">Methyltransferase</keyword>
<dbReference type="GO" id="GO:0008168">
    <property type="term" value="F:methyltransferase activity"/>
    <property type="evidence" value="ECO:0007669"/>
    <property type="project" value="UniProtKB-KW"/>
</dbReference>
<proteinExistence type="inferred from homology"/>
<evidence type="ECO:0000256" key="3">
    <source>
        <dbReference type="ARBA" id="ARBA00012328"/>
    </source>
</evidence>
<comment type="similarity">
    <text evidence="2 12">Belongs to the RNA methyltransferase RsmE family.</text>
</comment>